<evidence type="ECO:0000313" key="3">
    <source>
        <dbReference type="Proteomes" id="UP000799424"/>
    </source>
</evidence>
<dbReference type="OrthoDB" id="3790934at2759"/>
<proteinExistence type="predicted"/>
<gene>
    <name evidence="2" type="ORF">CC86DRAFT_436047</name>
</gene>
<feature type="domain" description="JmjC" evidence="1">
    <location>
        <begin position="143"/>
        <end position="288"/>
    </location>
</feature>
<name>A0A6A7AA36_9PLEO</name>
<organism evidence="2 3">
    <name type="scientific">Ophiobolus disseminans</name>
    <dbReference type="NCBI Taxonomy" id="1469910"/>
    <lineage>
        <taxon>Eukaryota</taxon>
        <taxon>Fungi</taxon>
        <taxon>Dikarya</taxon>
        <taxon>Ascomycota</taxon>
        <taxon>Pezizomycotina</taxon>
        <taxon>Dothideomycetes</taxon>
        <taxon>Pleosporomycetidae</taxon>
        <taxon>Pleosporales</taxon>
        <taxon>Pleosporineae</taxon>
        <taxon>Phaeosphaeriaceae</taxon>
        <taxon>Ophiobolus</taxon>
    </lineage>
</organism>
<dbReference type="AlphaFoldDB" id="A0A6A7AA36"/>
<feature type="non-terminal residue" evidence="2">
    <location>
        <position position="1"/>
    </location>
</feature>
<dbReference type="SUPFAM" id="SSF51197">
    <property type="entry name" value="Clavaminate synthase-like"/>
    <property type="match status" value="1"/>
</dbReference>
<sequence length="433" mass="48613">MTRTVVPRILALHSQDLVDVMLHLEHCNDPRAKHVFNLANRGTLHPLNEQKLKPLRLKKSGVFNEQIFNSPILYPPASLPFDFLPTVAEVQRALKEDISGPNTYRFAPPLGSAEKDAHATIKLLNNIPNPAFSDRGAIIHMTSPTFDRLRTKTMPWAADGILGQSDFQITVAPANEVFDLEYSPYYTFSTLLSGEKIWIAYPPGHGNLDVLQRQYASLAGRTSGAVFMPIVDDLQHGIAIVQTRGQTLMLPPFWSYLVVSTTTSTAATYSLSTALTFPERMQNIRVQVDGARMWPDISTQQSEIIILAESLAQHLERILNTAWTGTKFKVDPVIKDTCARWDAVKESVARLCKMIDDGGKRMRVERMWQDAWLVFLKQGSRVKGECRIWYRFGRRGDDGAFRGAALGSWGLETRGACGRECKCWVIHPSRCSN</sequence>
<dbReference type="Proteomes" id="UP000799424">
    <property type="component" value="Unassembled WGS sequence"/>
</dbReference>
<accession>A0A6A7AA36</accession>
<evidence type="ECO:0000313" key="2">
    <source>
        <dbReference type="EMBL" id="KAF2830013.1"/>
    </source>
</evidence>
<dbReference type="EMBL" id="MU006220">
    <property type="protein sequence ID" value="KAF2830013.1"/>
    <property type="molecule type" value="Genomic_DNA"/>
</dbReference>
<protein>
    <recommendedName>
        <fullName evidence="1">JmjC domain-containing protein</fullName>
    </recommendedName>
</protein>
<dbReference type="PROSITE" id="PS51184">
    <property type="entry name" value="JMJC"/>
    <property type="match status" value="1"/>
</dbReference>
<evidence type="ECO:0000259" key="1">
    <source>
        <dbReference type="PROSITE" id="PS51184"/>
    </source>
</evidence>
<dbReference type="InterPro" id="IPR003347">
    <property type="entry name" value="JmjC_dom"/>
</dbReference>
<reference evidence="2" key="1">
    <citation type="journal article" date="2020" name="Stud. Mycol.">
        <title>101 Dothideomycetes genomes: a test case for predicting lifestyles and emergence of pathogens.</title>
        <authorList>
            <person name="Haridas S."/>
            <person name="Albert R."/>
            <person name="Binder M."/>
            <person name="Bloem J."/>
            <person name="Labutti K."/>
            <person name="Salamov A."/>
            <person name="Andreopoulos B."/>
            <person name="Baker S."/>
            <person name="Barry K."/>
            <person name="Bills G."/>
            <person name="Bluhm B."/>
            <person name="Cannon C."/>
            <person name="Castanera R."/>
            <person name="Culley D."/>
            <person name="Daum C."/>
            <person name="Ezra D."/>
            <person name="Gonzalez J."/>
            <person name="Henrissat B."/>
            <person name="Kuo A."/>
            <person name="Liang C."/>
            <person name="Lipzen A."/>
            <person name="Lutzoni F."/>
            <person name="Magnuson J."/>
            <person name="Mondo S."/>
            <person name="Nolan M."/>
            <person name="Ohm R."/>
            <person name="Pangilinan J."/>
            <person name="Park H.-J."/>
            <person name="Ramirez L."/>
            <person name="Alfaro M."/>
            <person name="Sun H."/>
            <person name="Tritt A."/>
            <person name="Yoshinaga Y."/>
            <person name="Zwiers L.-H."/>
            <person name="Turgeon B."/>
            <person name="Goodwin S."/>
            <person name="Spatafora J."/>
            <person name="Crous P."/>
            <person name="Grigoriev I."/>
        </authorList>
    </citation>
    <scope>NUCLEOTIDE SEQUENCE</scope>
    <source>
        <strain evidence="2">CBS 113818</strain>
    </source>
</reference>
<keyword evidence="3" id="KW-1185">Reference proteome</keyword>
<dbReference type="Gene3D" id="2.60.120.650">
    <property type="entry name" value="Cupin"/>
    <property type="match status" value="1"/>
</dbReference>